<accession>X1PTS3</accession>
<organism evidence="1">
    <name type="scientific">marine sediment metagenome</name>
    <dbReference type="NCBI Taxonomy" id="412755"/>
    <lineage>
        <taxon>unclassified sequences</taxon>
        <taxon>metagenomes</taxon>
        <taxon>ecological metagenomes</taxon>
    </lineage>
</organism>
<comment type="caution">
    <text evidence="1">The sequence shown here is derived from an EMBL/GenBank/DDBJ whole genome shotgun (WGS) entry which is preliminary data.</text>
</comment>
<reference evidence="1" key="1">
    <citation type="journal article" date="2014" name="Front. Microbiol.">
        <title>High frequency of phylogenetically diverse reductive dehalogenase-homologous genes in deep subseafloor sedimentary metagenomes.</title>
        <authorList>
            <person name="Kawai M."/>
            <person name="Futagami T."/>
            <person name="Toyoda A."/>
            <person name="Takaki Y."/>
            <person name="Nishi S."/>
            <person name="Hori S."/>
            <person name="Arai W."/>
            <person name="Tsubouchi T."/>
            <person name="Morono Y."/>
            <person name="Uchiyama I."/>
            <person name="Ito T."/>
            <person name="Fujiyama A."/>
            <person name="Inagaki F."/>
            <person name="Takami H."/>
        </authorList>
    </citation>
    <scope>NUCLEOTIDE SEQUENCE</scope>
    <source>
        <strain evidence="1">Expedition CK06-06</strain>
    </source>
</reference>
<proteinExistence type="predicted"/>
<feature type="non-terminal residue" evidence="1">
    <location>
        <position position="1"/>
    </location>
</feature>
<sequence length="315" mass="37067">GLNSPFTIYKWFERDFGTRDPTMIRYSKLSRDTYNKYYYYSEALRSIEDLCKYKGYNFASPSIKGVNLLEAIDSNRELVMNAYDLKYWSGGALGETVKTFHRIYHLTKYIGFDPFFFRPLDTELGKSRRHHFLSVLFRKMSSYVKDHVLTTVKFHNSYDALFDSMGQRQAQAFIEGVMASLEELIWLRDENGNFKELTNADIPLIKSILKKHLGSLSEKAWSIWNNGIGKNKRTTSFLDDLNEFNSRRRFIMASDGKLIKYGYQDFLFAKFRLFYDDKFADVVKLNPELFLGSKKDFIFMNFVYMGVHRFDLSSL</sequence>
<name>X1PTS3_9ZZZZ</name>
<evidence type="ECO:0000313" key="1">
    <source>
        <dbReference type="EMBL" id="GAI59627.1"/>
    </source>
</evidence>
<dbReference type="EMBL" id="BARW01002724">
    <property type="protein sequence ID" value="GAI59627.1"/>
    <property type="molecule type" value="Genomic_DNA"/>
</dbReference>
<protein>
    <submittedName>
        <fullName evidence="1">Uncharacterized protein</fullName>
    </submittedName>
</protein>
<gene>
    <name evidence="1" type="ORF">S12H4_07397</name>
</gene>
<dbReference type="AlphaFoldDB" id="X1PTS3"/>